<feature type="domain" description="Heparinase II/III-like C-terminal" evidence="2">
    <location>
        <begin position="568"/>
        <end position="710"/>
    </location>
</feature>
<dbReference type="Pfam" id="PF07940">
    <property type="entry name" value="Hepar_II_III_C"/>
    <property type="match status" value="1"/>
</dbReference>
<evidence type="ECO:0000259" key="2">
    <source>
        <dbReference type="Pfam" id="PF07940"/>
    </source>
</evidence>
<reference evidence="3 4" key="1">
    <citation type="submission" date="2018-04" db="EMBL/GenBank/DDBJ databases">
        <title>Genomic Encyclopedia of Type Strains, Phase IV (KMG-IV): sequencing the most valuable type-strain genomes for metagenomic binning, comparative biology and taxonomic classification.</title>
        <authorList>
            <person name="Goeker M."/>
        </authorList>
    </citation>
    <scope>NUCLEOTIDE SEQUENCE [LARGE SCALE GENOMIC DNA]</scope>
    <source>
        <strain evidence="3 4">DSM 14823</strain>
    </source>
</reference>
<dbReference type="EMBL" id="QEKH01000019">
    <property type="protein sequence ID" value="PVY39801.1"/>
    <property type="molecule type" value="Genomic_DNA"/>
</dbReference>
<evidence type="ECO:0000313" key="3">
    <source>
        <dbReference type="EMBL" id="PVY39801.1"/>
    </source>
</evidence>
<dbReference type="Proteomes" id="UP000245959">
    <property type="component" value="Unassembled WGS sequence"/>
</dbReference>
<dbReference type="Gene3D" id="1.50.10.100">
    <property type="entry name" value="Chondroitin AC/alginate lyase"/>
    <property type="match status" value="1"/>
</dbReference>
<dbReference type="GeneID" id="78295858"/>
<protein>
    <submittedName>
        <fullName evidence="3">Heparinase II/III-like protein</fullName>
    </submittedName>
</protein>
<dbReference type="InterPro" id="IPR012480">
    <property type="entry name" value="Hepar_II_III_C"/>
</dbReference>
<dbReference type="SUPFAM" id="SSF48230">
    <property type="entry name" value="Chondroitin AC/alginate lyase"/>
    <property type="match status" value="1"/>
</dbReference>
<organism evidence="3 4">
    <name type="scientific">Victivallis vadensis</name>
    <dbReference type="NCBI Taxonomy" id="172901"/>
    <lineage>
        <taxon>Bacteria</taxon>
        <taxon>Pseudomonadati</taxon>
        <taxon>Lentisphaerota</taxon>
        <taxon>Lentisphaeria</taxon>
        <taxon>Victivallales</taxon>
        <taxon>Victivallaceae</taxon>
        <taxon>Victivallis</taxon>
    </lineage>
</organism>
<evidence type="ECO:0000313" key="4">
    <source>
        <dbReference type="Proteomes" id="UP000245959"/>
    </source>
</evidence>
<comment type="caution">
    <text evidence="3">The sequence shown here is derived from an EMBL/GenBank/DDBJ whole genome shotgun (WGS) entry which is preliminary data.</text>
</comment>
<gene>
    <name evidence="3" type="ORF">C8D82_11942</name>
</gene>
<proteinExistence type="predicted"/>
<dbReference type="RefSeq" id="WP_116884567.1">
    <property type="nucleotide sequence ID" value="NZ_CABMMC010000007.1"/>
</dbReference>
<keyword evidence="4" id="KW-1185">Reference proteome</keyword>
<dbReference type="OrthoDB" id="9793856at2"/>
<dbReference type="Gene3D" id="2.70.98.70">
    <property type="match status" value="1"/>
</dbReference>
<comment type="subcellular location">
    <subcellularLocation>
        <location evidence="1">Cell envelope</location>
    </subcellularLocation>
</comment>
<sequence>MISRSFLPAAVCAILLNGTVLAKGVIPYSPAEKWQLVYEDGRREAVSIADGSVFHVPGGARLDGMATFSQEIVAPEDQTLQIGIGADWFWRCLLNGRIVADHFTDGNRYAAINKGNHLVLLPVKRGRNLLEIQVKSGSQGWSLAVGKLPLGYDVRKEQFKMVLRPSKRPQDNYLQSFLPRDFFERLENGAFDGNLYPPASDRTAWEAVKKLPDRQQLIREIVDRADAVLKEEIPALVFSEYRRFILDGDRAGYEEKYFRRRNNMGVLVLALALTNDKERYLAKTIDYLNAILEEWTWCVPAHMSWNARSRSPEEHYQSDLFASETGAELALAVNVAGCLLDEDWPGLTGRIRETVLARTVRNPLSIETVWKNSWMHGEVPGNWTPWCSTNLIIAALVLEQDRQRLSETVQAYLKGVSRFAWYYPDDGYCMEGPTYYGVAAGNLYRLCNVFERVVPGSMEKFCRHPKNRAIFEFIAHTAVHSWLVSFGDAAPDVGAYRNSALLKSCGSALKSAGLLRIASGPLSLRGCTRNGSRLSGCLMALFDVPAEAAEPRTEAEDGCSFFRDRLVVFRSDVLSASLKAGNNGEYHNHNDLGHFSVWYKDMPLIVDVGADVYTKKYFSDERYTLWNTRGKGHNAPVFDGLEQQEGKQYSAALSLEPGSEKVAVCDLSQSYPKQAGIIGFTRTMRFASGRVSVEDRFQLRQARKTRIHLLCAIPPRIDGRRILFGEVALELENLECVSQRKVNTPKTWSAILPDCSITELVLEATAEQYRMGFSAPEKK</sequence>
<accession>A0A2U1ATV6</accession>
<dbReference type="InterPro" id="IPR008929">
    <property type="entry name" value="Chondroitin_lyas"/>
</dbReference>
<dbReference type="GO" id="GO:0030313">
    <property type="term" value="C:cell envelope"/>
    <property type="evidence" value="ECO:0007669"/>
    <property type="project" value="UniProtKB-SubCell"/>
</dbReference>
<evidence type="ECO:0000256" key="1">
    <source>
        <dbReference type="ARBA" id="ARBA00004196"/>
    </source>
</evidence>
<dbReference type="GO" id="GO:0016829">
    <property type="term" value="F:lyase activity"/>
    <property type="evidence" value="ECO:0007669"/>
    <property type="project" value="InterPro"/>
</dbReference>
<name>A0A2U1ATV6_9BACT</name>
<dbReference type="AlphaFoldDB" id="A0A2U1ATV6"/>